<keyword evidence="1" id="KW-0732">Signal</keyword>
<reference evidence="2" key="2">
    <citation type="submission" date="2023-05" db="EMBL/GenBank/DDBJ databases">
        <authorList>
            <consortium name="Lawrence Berkeley National Laboratory"/>
            <person name="Steindorff A."/>
            <person name="Hensen N."/>
            <person name="Bonometti L."/>
            <person name="Westerberg I."/>
            <person name="Brannstrom I.O."/>
            <person name="Guillou S."/>
            <person name="Cros-Aarteil S."/>
            <person name="Calhoun S."/>
            <person name="Haridas S."/>
            <person name="Kuo A."/>
            <person name="Mondo S."/>
            <person name="Pangilinan J."/>
            <person name="Riley R."/>
            <person name="Labutti K."/>
            <person name="Andreopoulos B."/>
            <person name="Lipzen A."/>
            <person name="Chen C."/>
            <person name="Yanf M."/>
            <person name="Daum C."/>
            <person name="Ng V."/>
            <person name="Clum A."/>
            <person name="Ohm R."/>
            <person name="Martin F."/>
            <person name="Silar P."/>
            <person name="Natvig D."/>
            <person name="Lalanne C."/>
            <person name="Gautier V."/>
            <person name="Ament-Velasquez S.L."/>
            <person name="Kruys A."/>
            <person name="Hutchinson M.I."/>
            <person name="Powell A.J."/>
            <person name="Barry K."/>
            <person name="Miller A.N."/>
            <person name="Grigoriev I.V."/>
            <person name="Debuchy R."/>
            <person name="Gladieux P."/>
            <person name="Thoren M.H."/>
            <person name="Johannesson H."/>
        </authorList>
    </citation>
    <scope>NUCLEOTIDE SEQUENCE</scope>
    <source>
        <strain evidence="2">CBS 103.79</strain>
    </source>
</reference>
<protein>
    <submittedName>
        <fullName evidence="2">Uncharacterized protein</fullName>
    </submittedName>
</protein>
<evidence type="ECO:0000313" key="3">
    <source>
        <dbReference type="Proteomes" id="UP001303889"/>
    </source>
</evidence>
<comment type="caution">
    <text evidence="2">The sequence shown here is derived from an EMBL/GenBank/DDBJ whole genome shotgun (WGS) entry which is preliminary data.</text>
</comment>
<sequence>MRQHIRALSLPGLLLLASSDGLVSAATGLDYGYWDIAFTSSNAASGYRWEDVYANYSRAAATTIHCHQLYDPTVGQTTWTCDDASFGYDLTAGQGQHSGITVHQTAKVDKEGTATAISIT</sequence>
<proteinExistence type="predicted"/>
<dbReference type="EMBL" id="MU855865">
    <property type="protein sequence ID" value="KAK3898878.1"/>
    <property type="molecule type" value="Genomic_DNA"/>
</dbReference>
<feature type="chain" id="PRO_5042829554" evidence="1">
    <location>
        <begin position="26"/>
        <end position="120"/>
    </location>
</feature>
<evidence type="ECO:0000313" key="2">
    <source>
        <dbReference type="EMBL" id="KAK3898878.1"/>
    </source>
</evidence>
<dbReference type="AlphaFoldDB" id="A0AAN6RQM3"/>
<keyword evidence="3" id="KW-1185">Reference proteome</keyword>
<gene>
    <name evidence="2" type="ORF">C8A05DRAFT_18605</name>
</gene>
<organism evidence="2 3">
    <name type="scientific">Staphylotrichum tortipilum</name>
    <dbReference type="NCBI Taxonomy" id="2831512"/>
    <lineage>
        <taxon>Eukaryota</taxon>
        <taxon>Fungi</taxon>
        <taxon>Dikarya</taxon>
        <taxon>Ascomycota</taxon>
        <taxon>Pezizomycotina</taxon>
        <taxon>Sordariomycetes</taxon>
        <taxon>Sordariomycetidae</taxon>
        <taxon>Sordariales</taxon>
        <taxon>Chaetomiaceae</taxon>
        <taxon>Staphylotrichum</taxon>
    </lineage>
</organism>
<feature type="signal peptide" evidence="1">
    <location>
        <begin position="1"/>
        <end position="25"/>
    </location>
</feature>
<name>A0AAN6RQM3_9PEZI</name>
<accession>A0AAN6RQM3</accession>
<reference evidence="2" key="1">
    <citation type="journal article" date="2023" name="Mol. Phylogenet. Evol.">
        <title>Genome-scale phylogeny and comparative genomics of the fungal order Sordariales.</title>
        <authorList>
            <person name="Hensen N."/>
            <person name="Bonometti L."/>
            <person name="Westerberg I."/>
            <person name="Brannstrom I.O."/>
            <person name="Guillou S."/>
            <person name="Cros-Aarteil S."/>
            <person name="Calhoun S."/>
            <person name="Haridas S."/>
            <person name="Kuo A."/>
            <person name="Mondo S."/>
            <person name="Pangilinan J."/>
            <person name="Riley R."/>
            <person name="LaButti K."/>
            <person name="Andreopoulos B."/>
            <person name="Lipzen A."/>
            <person name="Chen C."/>
            <person name="Yan M."/>
            <person name="Daum C."/>
            <person name="Ng V."/>
            <person name="Clum A."/>
            <person name="Steindorff A."/>
            <person name="Ohm R.A."/>
            <person name="Martin F."/>
            <person name="Silar P."/>
            <person name="Natvig D.O."/>
            <person name="Lalanne C."/>
            <person name="Gautier V."/>
            <person name="Ament-Velasquez S.L."/>
            <person name="Kruys A."/>
            <person name="Hutchinson M.I."/>
            <person name="Powell A.J."/>
            <person name="Barry K."/>
            <person name="Miller A.N."/>
            <person name="Grigoriev I.V."/>
            <person name="Debuchy R."/>
            <person name="Gladieux P."/>
            <person name="Hiltunen Thoren M."/>
            <person name="Johannesson H."/>
        </authorList>
    </citation>
    <scope>NUCLEOTIDE SEQUENCE</scope>
    <source>
        <strain evidence="2">CBS 103.79</strain>
    </source>
</reference>
<evidence type="ECO:0000256" key="1">
    <source>
        <dbReference type="SAM" id="SignalP"/>
    </source>
</evidence>
<dbReference type="Proteomes" id="UP001303889">
    <property type="component" value="Unassembled WGS sequence"/>
</dbReference>